<dbReference type="GO" id="GO:0000155">
    <property type="term" value="F:phosphorelay sensor kinase activity"/>
    <property type="evidence" value="ECO:0007669"/>
    <property type="project" value="InterPro"/>
</dbReference>
<dbReference type="OrthoDB" id="9776552at2"/>
<dbReference type="SUPFAM" id="SSF55874">
    <property type="entry name" value="ATPase domain of HSP90 chaperone/DNA topoisomerase II/histidine kinase"/>
    <property type="match status" value="1"/>
</dbReference>
<dbReference type="SMART" id="SM00304">
    <property type="entry name" value="HAMP"/>
    <property type="match status" value="1"/>
</dbReference>
<keyword evidence="7" id="KW-0418">Kinase</keyword>
<comment type="subcellular location">
    <subcellularLocation>
        <location evidence="2">Cell membrane</location>
        <topology evidence="2">Multi-pass membrane protein</topology>
    </subcellularLocation>
</comment>
<dbReference type="InterPro" id="IPR003594">
    <property type="entry name" value="HATPase_dom"/>
</dbReference>
<keyword evidence="9 10" id="KW-0472">Membrane</keyword>
<proteinExistence type="predicted"/>
<dbReference type="Proteomes" id="UP000029518">
    <property type="component" value="Chromosome"/>
</dbReference>
<accession>A0A089MJ43</accession>
<dbReference type="EC" id="2.7.13.3" evidence="3"/>
<evidence type="ECO:0000256" key="8">
    <source>
        <dbReference type="ARBA" id="ARBA00023012"/>
    </source>
</evidence>
<keyword evidence="6" id="KW-0808">Transferase</keyword>
<sequence length="615" mass="68659">MRRWNNLTYQSKLMLAFFMLGIIPSIVIGTMAYFKSVSTLESRVNADLGVIAGQLNEAIQRQVEDVDRFSTFPYFTPEIFQILNQPYVPRDQWGYREIETQQQFAKLLVTYPSIFSTIQGLVFYSTKGNIYGYRVSDRSSINEAVSPVDEEWYKETLKRSGGVFISGLRLERQFNSAPFPTITASRVLLNDDFTPAGVVAVDIRPDFMDKIVRSFQLESMHVIVADEKGKLIYSTQSGDNQRFLSAAAEQASLSGTGRGLINLPDLGGGLAAATGVYAHSEYLGWTSYLMIDRKELLGDANVIRNFTVVLVLIFTAAAAILSLLLARNLSRPIRSLISSMRDVERGLFITPAAPPVQGEIGQLHLSYVTMVRRLDVLIQSIEEKERQKREAELYALRARIAPHFLYNTINSIRMLAVLQQSEGIARLLQSLNKLLHANMKLDSELVSLSAELELLHHYVRLMELRYTNRFKVDWQIEEDTTKAMVPPMILQPLMENAIFHGSFDIGGPLLIEVGARLTGNGGDGLLITITDNGHGITADTLEVLNGETEQENAPGGERNGNSSIGVANVRDRIRLRFGPPYTLTLKSEPGQGTLAELYLPYQPEGGQAARPRMEE</sequence>
<evidence type="ECO:0000313" key="13">
    <source>
        <dbReference type="Proteomes" id="UP000029518"/>
    </source>
</evidence>
<feature type="transmembrane region" description="Helical" evidence="10">
    <location>
        <begin position="306"/>
        <end position="326"/>
    </location>
</feature>
<dbReference type="KEGG" id="pbd:PBOR_06305"/>
<dbReference type="InterPro" id="IPR036890">
    <property type="entry name" value="HATPase_C_sf"/>
</dbReference>
<feature type="domain" description="HAMP" evidence="11">
    <location>
        <begin position="327"/>
        <end position="379"/>
    </location>
</feature>
<dbReference type="Pfam" id="PF06580">
    <property type="entry name" value="His_kinase"/>
    <property type="match status" value="1"/>
</dbReference>
<evidence type="ECO:0000256" key="3">
    <source>
        <dbReference type="ARBA" id="ARBA00012438"/>
    </source>
</evidence>
<dbReference type="PANTHER" id="PTHR34220">
    <property type="entry name" value="SENSOR HISTIDINE KINASE YPDA"/>
    <property type="match status" value="1"/>
</dbReference>
<name>A0A089MJ43_PAEBO</name>
<dbReference type="InterPro" id="IPR003660">
    <property type="entry name" value="HAMP_dom"/>
</dbReference>
<evidence type="ECO:0000313" key="12">
    <source>
        <dbReference type="EMBL" id="AIQ56594.1"/>
    </source>
</evidence>
<keyword evidence="13" id="KW-1185">Reference proteome</keyword>
<dbReference type="InterPro" id="IPR010559">
    <property type="entry name" value="Sig_transdc_His_kin_internal"/>
</dbReference>
<dbReference type="EMBL" id="CP009285">
    <property type="protein sequence ID" value="AIQ56594.1"/>
    <property type="molecule type" value="Genomic_DNA"/>
</dbReference>
<evidence type="ECO:0000256" key="10">
    <source>
        <dbReference type="SAM" id="Phobius"/>
    </source>
</evidence>
<keyword evidence="8" id="KW-0902">Two-component regulatory system</keyword>
<evidence type="ECO:0000256" key="5">
    <source>
        <dbReference type="ARBA" id="ARBA00022553"/>
    </source>
</evidence>
<gene>
    <name evidence="12" type="ORF">PBOR_06305</name>
</gene>
<dbReference type="InterPro" id="IPR004358">
    <property type="entry name" value="Sig_transdc_His_kin-like_C"/>
</dbReference>
<dbReference type="HOGENOM" id="CLU_020473_6_1_9"/>
<keyword evidence="5" id="KW-0597">Phosphoprotein</keyword>
<evidence type="ECO:0000256" key="6">
    <source>
        <dbReference type="ARBA" id="ARBA00022679"/>
    </source>
</evidence>
<keyword evidence="10" id="KW-1133">Transmembrane helix</keyword>
<evidence type="ECO:0000256" key="9">
    <source>
        <dbReference type="ARBA" id="ARBA00023136"/>
    </source>
</evidence>
<evidence type="ECO:0000256" key="2">
    <source>
        <dbReference type="ARBA" id="ARBA00004651"/>
    </source>
</evidence>
<organism evidence="12 13">
    <name type="scientific">Paenibacillus borealis</name>
    <dbReference type="NCBI Taxonomy" id="160799"/>
    <lineage>
        <taxon>Bacteria</taxon>
        <taxon>Bacillati</taxon>
        <taxon>Bacillota</taxon>
        <taxon>Bacilli</taxon>
        <taxon>Bacillales</taxon>
        <taxon>Paenibacillaceae</taxon>
        <taxon>Paenibacillus</taxon>
    </lineage>
</organism>
<comment type="catalytic activity">
    <reaction evidence="1">
        <text>ATP + protein L-histidine = ADP + protein N-phospho-L-histidine.</text>
        <dbReference type="EC" id="2.7.13.3"/>
    </reaction>
</comment>
<dbReference type="InterPro" id="IPR050640">
    <property type="entry name" value="Bact_2-comp_sensor_kinase"/>
</dbReference>
<evidence type="ECO:0000256" key="4">
    <source>
        <dbReference type="ARBA" id="ARBA00022475"/>
    </source>
</evidence>
<keyword evidence="10" id="KW-0812">Transmembrane</keyword>
<feature type="transmembrane region" description="Helical" evidence="10">
    <location>
        <begin position="12"/>
        <end position="34"/>
    </location>
</feature>
<dbReference type="PRINTS" id="PR00344">
    <property type="entry name" value="BCTRLSENSOR"/>
</dbReference>
<dbReference type="PROSITE" id="PS50885">
    <property type="entry name" value="HAMP"/>
    <property type="match status" value="1"/>
</dbReference>
<dbReference type="Gene3D" id="3.30.565.10">
    <property type="entry name" value="Histidine kinase-like ATPase, C-terminal domain"/>
    <property type="match status" value="1"/>
</dbReference>
<dbReference type="Gene3D" id="6.10.340.10">
    <property type="match status" value="1"/>
</dbReference>
<protein>
    <recommendedName>
        <fullName evidence="3">histidine kinase</fullName>
        <ecNumber evidence="3">2.7.13.3</ecNumber>
    </recommendedName>
</protein>
<dbReference type="PANTHER" id="PTHR34220:SF7">
    <property type="entry name" value="SENSOR HISTIDINE KINASE YPDA"/>
    <property type="match status" value="1"/>
</dbReference>
<dbReference type="CDD" id="cd06225">
    <property type="entry name" value="HAMP"/>
    <property type="match status" value="1"/>
</dbReference>
<keyword evidence="4" id="KW-1003">Cell membrane</keyword>
<reference evidence="12" key="1">
    <citation type="submission" date="2014-08" db="EMBL/GenBank/DDBJ databases">
        <title>Comparative genomics of the Paenibacillus odorifer group.</title>
        <authorList>
            <person name="den Bakker H.C."/>
            <person name="Tsai Y.-C.Y.-C."/>
            <person name="Martin N."/>
            <person name="Korlach J."/>
            <person name="Wiedmann M."/>
        </authorList>
    </citation>
    <scope>NUCLEOTIDE SEQUENCE [LARGE SCALE GENOMIC DNA]</scope>
    <source>
        <strain evidence="12">DSM 13188</strain>
    </source>
</reference>
<evidence type="ECO:0000256" key="1">
    <source>
        <dbReference type="ARBA" id="ARBA00000085"/>
    </source>
</evidence>
<evidence type="ECO:0000259" key="11">
    <source>
        <dbReference type="PROSITE" id="PS50885"/>
    </source>
</evidence>
<dbReference type="GO" id="GO:0005886">
    <property type="term" value="C:plasma membrane"/>
    <property type="evidence" value="ECO:0007669"/>
    <property type="project" value="UniProtKB-SubCell"/>
</dbReference>
<dbReference type="AlphaFoldDB" id="A0A089MJ43"/>
<dbReference type="Pfam" id="PF02518">
    <property type="entry name" value="HATPase_c"/>
    <property type="match status" value="1"/>
</dbReference>
<dbReference type="CDD" id="cd18773">
    <property type="entry name" value="PDC1_HK_sensor"/>
    <property type="match status" value="1"/>
</dbReference>
<evidence type="ECO:0000256" key="7">
    <source>
        <dbReference type="ARBA" id="ARBA00022777"/>
    </source>
</evidence>